<keyword evidence="7" id="KW-1185">Reference proteome</keyword>
<sequence>MAAKCSSNSNVSDLEFKSASDFLHARRLYHLLATRYFHKQLDCTMTGRYRAPMEELAIAAKKPHFPVGHRHIYLPNFTLTFVRSPALPPTFAKFIVPLNLNKLDIRDYLFHAYNVRVLKVRSFITQSKVQTNEKGQKYRKKSKKTMTVEMTEPFFWPEEPEDFEPWDKETSEAAHKFNEKTSRYMSMTEFSKRLEAPPREHRKTLREQAQALLSGKEKWEPTWRTMGGKRDTVVESTGSGRDHTRLAR</sequence>
<evidence type="ECO:0000256" key="1">
    <source>
        <dbReference type="ARBA" id="ARBA00006700"/>
    </source>
</evidence>
<dbReference type="InterPro" id="IPR013025">
    <property type="entry name" value="Ribosomal_uL23-like"/>
</dbReference>
<comment type="similarity">
    <text evidence="1">Belongs to the universal ribosomal protein uL23 family.</text>
</comment>
<dbReference type="Pfam" id="PF00276">
    <property type="entry name" value="Ribosomal_L23"/>
    <property type="match status" value="1"/>
</dbReference>
<protein>
    <recommendedName>
        <fullName evidence="4">Large ribosomal subunit protein uL23m</fullName>
    </recommendedName>
</protein>
<keyword evidence="2" id="KW-0689">Ribosomal protein</keyword>
<evidence type="ECO:0000256" key="5">
    <source>
        <dbReference type="SAM" id="MobiDB-lite"/>
    </source>
</evidence>
<dbReference type="OrthoDB" id="275582at2759"/>
<accession>A0A517LEU4</accession>
<dbReference type="GO" id="GO:0003735">
    <property type="term" value="F:structural constituent of ribosome"/>
    <property type="evidence" value="ECO:0007669"/>
    <property type="project" value="InterPro"/>
</dbReference>
<dbReference type="SUPFAM" id="SSF54189">
    <property type="entry name" value="Ribosomal proteins S24e, L23 and L15e"/>
    <property type="match status" value="1"/>
</dbReference>
<dbReference type="GO" id="GO:0005762">
    <property type="term" value="C:mitochondrial large ribosomal subunit"/>
    <property type="evidence" value="ECO:0007669"/>
    <property type="project" value="TreeGrafter"/>
</dbReference>
<dbReference type="Proteomes" id="UP000316270">
    <property type="component" value="Chromosome 11"/>
</dbReference>
<feature type="region of interest" description="Disordered" evidence="5">
    <location>
        <begin position="211"/>
        <end position="248"/>
    </location>
</feature>
<dbReference type="InterPro" id="IPR012678">
    <property type="entry name" value="Ribosomal_uL23/eL15/eS24_sf"/>
</dbReference>
<keyword evidence="3" id="KW-0687">Ribonucleoprotein</keyword>
<dbReference type="AlphaFoldDB" id="A0A517LEU4"/>
<gene>
    <name evidence="6" type="ORF">FKW77_001461</name>
</gene>
<dbReference type="InterPro" id="IPR012677">
    <property type="entry name" value="Nucleotide-bd_a/b_plait_sf"/>
</dbReference>
<organism evidence="6 7">
    <name type="scientific">Venturia effusa</name>
    <dbReference type="NCBI Taxonomy" id="50376"/>
    <lineage>
        <taxon>Eukaryota</taxon>
        <taxon>Fungi</taxon>
        <taxon>Dikarya</taxon>
        <taxon>Ascomycota</taxon>
        <taxon>Pezizomycotina</taxon>
        <taxon>Dothideomycetes</taxon>
        <taxon>Pleosporomycetidae</taxon>
        <taxon>Venturiales</taxon>
        <taxon>Venturiaceae</taxon>
        <taxon>Venturia</taxon>
    </lineage>
</organism>
<dbReference type="PANTHER" id="PTHR12059">
    <property type="entry name" value="RIBOSOMAL PROTEIN L23-RELATED"/>
    <property type="match status" value="1"/>
</dbReference>
<name>A0A517LEU4_9PEZI</name>
<dbReference type="Gene3D" id="3.30.70.330">
    <property type="match status" value="1"/>
</dbReference>
<dbReference type="STRING" id="50376.A0A517LEU4"/>
<reference evidence="6 7" key="1">
    <citation type="submission" date="2019-07" db="EMBL/GenBank/DDBJ databases">
        <title>Finished genome of Venturia effusa.</title>
        <authorList>
            <person name="Young C.A."/>
            <person name="Cox M.P."/>
            <person name="Ganley A.R.D."/>
            <person name="David W.J."/>
        </authorList>
    </citation>
    <scope>NUCLEOTIDE SEQUENCE [LARGE SCALE GENOMIC DNA]</scope>
    <source>
        <strain evidence="7">albino</strain>
    </source>
</reference>
<dbReference type="EMBL" id="CP042195">
    <property type="protein sequence ID" value="QDS74153.1"/>
    <property type="molecule type" value="Genomic_DNA"/>
</dbReference>
<evidence type="ECO:0000313" key="6">
    <source>
        <dbReference type="EMBL" id="QDS74153.1"/>
    </source>
</evidence>
<evidence type="ECO:0000256" key="4">
    <source>
        <dbReference type="ARBA" id="ARBA00039977"/>
    </source>
</evidence>
<evidence type="ECO:0000256" key="3">
    <source>
        <dbReference type="ARBA" id="ARBA00023274"/>
    </source>
</evidence>
<evidence type="ECO:0000313" key="7">
    <source>
        <dbReference type="Proteomes" id="UP000316270"/>
    </source>
</evidence>
<proteinExistence type="inferred from homology"/>
<evidence type="ECO:0000256" key="2">
    <source>
        <dbReference type="ARBA" id="ARBA00022980"/>
    </source>
</evidence>
<dbReference type="PANTHER" id="PTHR12059:SF5">
    <property type="entry name" value="LARGE RIBOSOMAL SUBUNIT PROTEIN UL23M"/>
    <property type="match status" value="1"/>
</dbReference>
<dbReference type="GO" id="GO:0032543">
    <property type="term" value="P:mitochondrial translation"/>
    <property type="evidence" value="ECO:0007669"/>
    <property type="project" value="TreeGrafter"/>
</dbReference>